<protein>
    <submittedName>
        <fullName evidence="7">Thiamine pyrophosphate protein TPP binding domain-containing protein</fullName>
    </submittedName>
</protein>
<dbReference type="GO" id="GO:0009099">
    <property type="term" value="P:L-valine biosynthetic process"/>
    <property type="evidence" value="ECO:0007669"/>
    <property type="project" value="TreeGrafter"/>
</dbReference>
<feature type="domain" description="Thiamine pyrophosphate enzyme central" evidence="4">
    <location>
        <begin position="192"/>
        <end position="324"/>
    </location>
</feature>
<dbReference type="GO" id="GO:0000287">
    <property type="term" value="F:magnesium ion binding"/>
    <property type="evidence" value="ECO:0007669"/>
    <property type="project" value="InterPro"/>
</dbReference>
<keyword evidence="2 3" id="KW-0786">Thiamine pyrophosphate</keyword>
<dbReference type="GO" id="GO:0030976">
    <property type="term" value="F:thiamine pyrophosphate binding"/>
    <property type="evidence" value="ECO:0007669"/>
    <property type="project" value="InterPro"/>
</dbReference>
<evidence type="ECO:0000256" key="2">
    <source>
        <dbReference type="ARBA" id="ARBA00023052"/>
    </source>
</evidence>
<dbReference type="InterPro" id="IPR011766">
    <property type="entry name" value="TPP_enzyme_TPP-bd"/>
</dbReference>
<dbReference type="SUPFAM" id="SSF52467">
    <property type="entry name" value="DHS-like NAD/FAD-binding domain"/>
    <property type="match status" value="1"/>
</dbReference>
<dbReference type="Proteomes" id="UP000000214">
    <property type="component" value="Chromosome"/>
</dbReference>
<dbReference type="Pfam" id="PF00205">
    <property type="entry name" value="TPP_enzyme_M"/>
    <property type="match status" value="1"/>
</dbReference>
<dbReference type="GO" id="GO:0003984">
    <property type="term" value="F:acetolactate synthase activity"/>
    <property type="evidence" value="ECO:0007669"/>
    <property type="project" value="TreeGrafter"/>
</dbReference>
<gene>
    <name evidence="7" type="ordered locus">PACID_00370</name>
</gene>
<dbReference type="InterPro" id="IPR012000">
    <property type="entry name" value="Thiamin_PyroP_enz_cen_dom"/>
</dbReference>
<dbReference type="GO" id="GO:0005948">
    <property type="term" value="C:acetolactate synthase complex"/>
    <property type="evidence" value="ECO:0007669"/>
    <property type="project" value="TreeGrafter"/>
</dbReference>
<evidence type="ECO:0000256" key="1">
    <source>
        <dbReference type="ARBA" id="ARBA00007812"/>
    </source>
</evidence>
<dbReference type="CDD" id="cd07035">
    <property type="entry name" value="TPP_PYR_POX_like"/>
    <property type="match status" value="1"/>
</dbReference>
<evidence type="ECO:0000313" key="8">
    <source>
        <dbReference type="Proteomes" id="UP000000214"/>
    </source>
</evidence>
<dbReference type="KEGG" id="pbo:PACID_00370"/>
<name>K7RSR4_ACIA4</name>
<dbReference type="Gene3D" id="3.40.50.970">
    <property type="match status" value="2"/>
</dbReference>
<dbReference type="PATRIC" id="fig|1171373.8.peg.36"/>
<dbReference type="SUPFAM" id="SSF52518">
    <property type="entry name" value="Thiamin diphosphate-binding fold (THDP-binding)"/>
    <property type="match status" value="2"/>
</dbReference>
<feature type="domain" description="Thiamine pyrophosphate enzyme N-terminal TPP-binding" evidence="6">
    <location>
        <begin position="3"/>
        <end position="112"/>
    </location>
</feature>
<sequence>MATVADLIADCLHAEGVSVVFGLPGEENTRIIQAISDRPDIRFILVHHEQAASFMADVYGRLTGRAGVCLATLGPGAINLLLGVADATTDSAPVVAISAQVGLDRIYKESHQVVALTDMFAPVTKWSDTVASAQAVPEMMRKAFDLAQAERPGATYLAVPEDVEAQVAPADLGPLHGRPGHRAAADLSQVWEAIDLLSHAKSPVILAGHGVVRDHAGPQLRRFAETLNLPVATTFQAKGALPDSHPNALGVVGFMRHDYENFAFDNADVIISVGYELQEFAPSRINPGHDKDIIHVNRFAQDVDDAYQITVGIESDVSSALDTLSQAAELANLSPFPWRAAPIRRLQREELERGARDDSFPLTPQRVVADTRAALGPGDIVLVDTGAVKMWMARLYQTEEPNTCVISNGLSTMAWTLPGAIGAHFAAPDRKVLAVMGDGSFLMNSQELATAVRQHLPLVALVWQDDSYGLIKWKMDLELGRHSQVDFVNPDLVAYAESFGAHGHRITRAGQLGPVLREALADGGVHVIACPVDYRENMALTDRLGELTINM</sequence>
<dbReference type="Pfam" id="PF02776">
    <property type="entry name" value="TPP_enzyme_N"/>
    <property type="match status" value="1"/>
</dbReference>
<comment type="similarity">
    <text evidence="1 3">Belongs to the TPP enzyme family.</text>
</comment>
<evidence type="ECO:0000259" key="4">
    <source>
        <dbReference type="Pfam" id="PF00205"/>
    </source>
</evidence>
<dbReference type="NCBIfam" id="NF006187">
    <property type="entry name" value="PRK08322.1"/>
    <property type="match status" value="1"/>
</dbReference>
<dbReference type="RefSeq" id="WP_015068805.1">
    <property type="nucleotide sequence ID" value="NC_019395.1"/>
</dbReference>
<dbReference type="FunFam" id="3.40.50.970:FF:000007">
    <property type="entry name" value="Acetolactate synthase"/>
    <property type="match status" value="1"/>
</dbReference>
<dbReference type="Gene3D" id="3.40.50.1220">
    <property type="entry name" value="TPP-binding domain"/>
    <property type="match status" value="1"/>
</dbReference>
<dbReference type="CDD" id="cd02010">
    <property type="entry name" value="TPP_ALS"/>
    <property type="match status" value="1"/>
</dbReference>
<dbReference type="InterPro" id="IPR000399">
    <property type="entry name" value="TPP-bd_CS"/>
</dbReference>
<dbReference type="eggNOG" id="COG0028">
    <property type="taxonomic scope" value="Bacteria"/>
</dbReference>
<dbReference type="Pfam" id="PF02775">
    <property type="entry name" value="TPP_enzyme_C"/>
    <property type="match status" value="1"/>
</dbReference>
<dbReference type="STRING" id="1171373.PACID_00370"/>
<dbReference type="GO" id="GO:0050660">
    <property type="term" value="F:flavin adenine dinucleotide binding"/>
    <property type="evidence" value="ECO:0007669"/>
    <property type="project" value="TreeGrafter"/>
</dbReference>
<dbReference type="AlphaFoldDB" id="K7RSR4"/>
<feature type="domain" description="Thiamine pyrophosphate enzyme TPP-binding" evidence="5">
    <location>
        <begin position="384"/>
        <end position="529"/>
    </location>
</feature>
<dbReference type="PROSITE" id="PS00187">
    <property type="entry name" value="TPP_ENZYMES"/>
    <property type="match status" value="1"/>
</dbReference>
<dbReference type="PANTHER" id="PTHR18968">
    <property type="entry name" value="THIAMINE PYROPHOSPHATE ENZYMES"/>
    <property type="match status" value="1"/>
</dbReference>
<dbReference type="InterPro" id="IPR045229">
    <property type="entry name" value="TPP_enz"/>
</dbReference>
<dbReference type="PANTHER" id="PTHR18968:SF129">
    <property type="entry name" value="ACETOLACTATE SYNTHASE"/>
    <property type="match status" value="1"/>
</dbReference>
<dbReference type="InterPro" id="IPR029035">
    <property type="entry name" value="DHS-like_NAD/FAD-binding_dom"/>
</dbReference>
<dbReference type="GO" id="GO:0009097">
    <property type="term" value="P:isoleucine biosynthetic process"/>
    <property type="evidence" value="ECO:0007669"/>
    <property type="project" value="TreeGrafter"/>
</dbReference>
<dbReference type="InterPro" id="IPR012001">
    <property type="entry name" value="Thiamin_PyroP_enz_TPP-bd_dom"/>
</dbReference>
<reference evidence="7 8" key="1">
    <citation type="journal article" date="2012" name="BMC Genomics">
        <title>The genome sequence of Propionibacterium acidipropionici provides insights into its biotechnological and industrial potential.</title>
        <authorList>
            <person name="Parizzi L.P."/>
            <person name="Grassi M.C."/>
            <person name="Llerena L.A."/>
            <person name="Carazzolle M.F."/>
            <person name="Queiroz V.L."/>
            <person name="Lunardi I."/>
            <person name="Zeidler A.F."/>
            <person name="Teixeira P.J."/>
            <person name="Mieczkowski P."/>
            <person name="Rincones J."/>
            <person name="Pereira G.A."/>
        </authorList>
    </citation>
    <scope>NUCLEOTIDE SEQUENCE [LARGE SCALE GENOMIC DNA]</scope>
    <source>
        <strain evidence="8">ATCC 4875 / DSM 20272 / JCM 6432 / NBRC 12425 / NCIMB 8070</strain>
    </source>
</reference>
<accession>K7RSR4</accession>
<dbReference type="InterPro" id="IPR029061">
    <property type="entry name" value="THDP-binding"/>
</dbReference>
<evidence type="ECO:0000259" key="6">
    <source>
        <dbReference type="Pfam" id="PF02776"/>
    </source>
</evidence>
<proteinExistence type="inferred from homology"/>
<evidence type="ECO:0000256" key="3">
    <source>
        <dbReference type="RuleBase" id="RU362132"/>
    </source>
</evidence>
<organism evidence="7 8">
    <name type="scientific">Acidipropionibacterium acidipropionici (strain ATCC 4875 / DSM 20272 / JCM 6432 / NBRC 12425 / NCIMB 8070 / 4)</name>
    <name type="common">Propionibacterium acidipropionici</name>
    <dbReference type="NCBI Taxonomy" id="1171373"/>
    <lineage>
        <taxon>Bacteria</taxon>
        <taxon>Bacillati</taxon>
        <taxon>Actinomycetota</taxon>
        <taxon>Actinomycetes</taxon>
        <taxon>Propionibacteriales</taxon>
        <taxon>Propionibacteriaceae</taxon>
        <taxon>Acidipropionibacterium</taxon>
    </lineage>
</organism>
<dbReference type="HOGENOM" id="CLU_013748_3_2_11"/>
<evidence type="ECO:0000313" key="7">
    <source>
        <dbReference type="EMBL" id="AFV87888.1"/>
    </source>
</evidence>
<evidence type="ECO:0000259" key="5">
    <source>
        <dbReference type="Pfam" id="PF02775"/>
    </source>
</evidence>
<dbReference type="EMBL" id="CP003493">
    <property type="protein sequence ID" value="AFV87888.1"/>
    <property type="molecule type" value="Genomic_DNA"/>
</dbReference>